<evidence type="ECO:0000256" key="4">
    <source>
        <dbReference type="ARBA" id="ARBA00022670"/>
    </source>
</evidence>
<sequence length="135" mass="14849">VTLLNHYSASDGDMFPYYFRKYGLGPLIGTRTWGGVRGYNNVWTLIDGGKLVVSQNSIYGLDSKWIVENHGVSPDIRVDNLPGAVMAGKDKQLDTAIDYLMKKIKEHPMVLPQPPKELPAYPSGKDASGTNPANK</sequence>
<dbReference type="Pfam" id="PF03572">
    <property type="entry name" value="Peptidase_S41"/>
    <property type="match status" value="1"/>
</dbReference>
<evidence type="ECO:0000256" key="5">
    <source>
        <dbReference type="ARBA" id="ARBA00022801"/>
    </source>
</evidence>
<keyword evidence="6" id="KW-0720">Serine protease</keyword>
<dbReference type="SUPFAM" id="SSF52096">
    <property type="entry name" value="ClpP/crotonase"/>
    <property type="match status" value="1"/>
</dbReference>
<protein>
    <submittedName>
        <fullName evidence="9">TolB protein, periplasmic protein involved in the tonb-independent uptake of group A colicins</fullName>
    </submittedName>
</protein>
<dbReference type="AlphaFoldDB" id="A0A3B0UN99"/>
<proteinExistence type="inferred from homology"/>
<organism evidence="9">
    <name type="scientific">hydrothermal vent metagenome</name>
    <dbReference type="NCBI Taxonomy" id="652676"/>
    <lineage>
        <taxon>unclassified sequences</taxon>
        <taxon>metagenomes</taxon>
        <taxon>ecological metagenomes</taxon>
    </lineage>
</organism>
<comment type="similarity">
    <text evidence="2">Belongs to the peptidase S41B family.</text>
</comment>
<feature type="region of interest" description="Disordered" evidence="7">
    <location>
        <begin position="110"/>
        <end position="135"/>
    </location>
</feature>
<reference evidence="9" key="1">
    <citation type="submission" date="2018-06" db="EMBL/GenBank/DDBJ databases">
        <authorList>
            <person name="Zhirakovskaya E."/>
        </authorList>
    </citation>
    <scope>NUCLEOTIDE SEQUENCE</scope>
</reference>
<dbReference type="Gene3D" id="3.90.226.10">
    <property type="entry name" value="2-enoyl-CoA Hydratase, Chain A, domain 1"/>
    <property type="match status" value="1"/>
</dbReference>
<dbReference type="InterPro" id="IPR012393">
    <property type="entry name" value="Tricorn_protease"/>
</dbReference>
<evidence type="ECO:0000256" key="3">
    <source>
        <dbReference type="ARBA" id="ARBA00022490"/>
    </source>
</evidence>
<dbReference type="InterPro" id="IPR029045">
    <property type="entry name" value="ClpP/crotonase-like_dom_sf"/>
</dbReference>
<evidence type="ECO:0000256" key="1">
    <source>
        <dbReference type="ARBA" id="ARBA00004496"/>
    </source>
</evidence>
<accession>A0A3B0UN99</accession>
<keyword evidence="5" id="KW-0378">Hydrolase</keyword>
<dbReference type="PANTHER" id="PTHR43253:SF1">
    <property type="entry name" value="TRICORN PROTEASE HOMOLOG 2-RELATED"/>
    <property type="match status" value="1"/>
</dbReference>
<dbReference type="GO" id="GO:0008236">
    <property type="term" value="F:serine-type peptidase activity"/>
    <property type="evidence" value="ECO:0007669"/>
    <property type="project" value="UniProtKB-KW"/>
</dbReference>
<evidence type="ECO:0000259" key="8">
    <source>
        <dbReference type="Pfam" id="PF03572"/>
    </source>
</evidence>
<evidence type="ECO:0000256" key="6">
    <source>
        <dbReference type="ARBA" id="ARBA00022825"/>
    </source>
</evidence>
<dbReference type="CDD" id="cd07562">
    <property type="entry name" value="Peptidase_S41_TRI"/>
    <property type="match status" value="1"/>
</dbReference>
<evidence type="ECO:0000313" key="9">
    <source>
        <dbReference type="EMBL" id="VAW26637.1"/>
    </source>
</evidence>
<gene>
    <name evidence="9" type="ORF">MNBD_BACTEROID07-1919</name>
</gene>
<evidence type="ECO:0000256" key="2">
    <source>
        <dbReference type="ARBA" id="ARBA00008524"/>
    </source>
</evidence>
<feature type="domain" description="Tail specific protease" evidence="8">
    <location>
        <begin position="1"/>
        <end position="78"/>
    </location>
</feature>
<keyword evidence="3" id="KW-0963">Cytoplasm</keyword>
<dbReference type="InterPro" id="IPR005151">
    <property type="entry name" value="Tail-specific_protease"/>
</dbReference>
<name>A0A3B0UN99_9ZZZZ</name>
<dbReference type="EMBL" id="UOET01000048">
    <property type="protein sequence ID" value="VAW26637.1"/>
    <property type="molecule type" value="Genomic_DNA"/>
</dbReference>
<keyword evidence="4" id="KW-0645">Protease</keyword>
<dbReference type="GO" id="GO:0006508">
    <property type="term" value="P:proteolysis"/>
    <property type="evidence" value="ECO:0007669"/>
    <property type="project" value="UniProtKB-KW"/>
</dbReference>
<comment type="subcellular location">
    <subcellularLocation>
        <location evidence="1">Cytoplasm</location>
    </subcellularLocation>
</comment>
<evidence type="ECO:0000256" key="7">
    <source>
        <dbReference type="SAM" id="MobiDB-lite"/>
    </source>
</evidence>
<feature type="non-terminal residue" evidence="9">
    <location>
        <position position="1"/>
    </location>
</feature>
<dbReference type="GO" id="GO:0005737">
    <property type="term" value="C:cytoplasm"/>
    <property type="evidence" value="ECO:0007669"/>
    <property type="project" value="UniProtKB-SubCell"/>
</dbReference>
<dbReference type="PANTHER" id="PTHR43253">
    <property type="entry name" value="TRICORN PROTEASE HOMOLOG 2-RELATED"/>
    <property type="match status" value="1"/>
</dbReference>